<evidence type="ECO:0000256" key="1">
    <source>
        <dbReference type="ARBA" id="ARBA00009375"/>
    </source>
</evidence>
<evidence type="ECO:0000256" key="4">
    <source>
        <dbReference type="HAMAP-Rule" id="MF_00171"/>
    </source>
</evidence>
<keyword evidence="2 4" id="KW-0819">tRNA processing</keyword>
<dbReference type="EMBL" id="ACLR01000170">
    <property type="protein sequence ID" value="EEK16683.1"/>
    <property type="molecule type" value="Genomic_DNA"/>
</dbReference>
<evidence type="ECO:0000256" key="5">
    <source>
        <dbReference type="PIRSR" id="PIRSR001430-1"/>
    </source>
</evidence>
<comment type="caution">
    <text evidence="9">The sequence shown here is derived from an EMBL/GenBank/DDBJ whole genome shotgun (WGS) entry which is preliminary data.</text>
</comment>
<dbReference type="AlphaFoldDB" id="C2MC62"/>
<reference evidence="9 10" key="1">
    <citation type="submission" date="2009-04" db="EMBL/GenBank/DDBJ databases">
        <authorList>
            <person name="Sebastian Y."/>
            <person name="Madupu R."/>
            <person name="Durkin A.S."/>
            <person name="Torralba M."/>
            <person name="Methe B."/>
            <person name="Sutton G.G."/>
            <person name="Strausberg R.L."/>
            <person name="Nelson K.E."/>
        </authorList>
    </citation>
    <scope>NUCLEOTIDE SEQUENCE [LARGE SCALE GENOMIC DNA]</scope>
    <source>
        <strain evidence="9 10">60-3</strain>
    </source>
</reference>
<dbReference type="InterPro" id="IPR020094">
    <property type="entry name" value="TruA/RsuA/RluB/E/F_N"/>
</dbReference>
<dbReference type="HAMAP" id="MF_00171">
    <property type="entry name" value="TruA"/>
    <property type="match status" value="1"/>
</dbReference>
<dbReference type="InterPro" id="IPR020103">
    <property type="entry name" value="PsdUridine_synth_cat_dom_sf"/>
</dbReference>
<dbReference type="CDD" id="cd02570">
    <property type="entry name" value="PseudoU_synth_EcTruA"/>
    <property type="match status" value="1"/>
</dbReference>
<keyword evidence="10" id="KW-1185">Reference proteome</keyword>
<accession>C2MC62</accession>
<dbReference type="GO" id="GO:0003723">
    <property type="term" value="F:RNA binding"/>
    <property type="evidence" value="ECO:0007669"/>
    <property type="project" value="InterPro"/>
</dbReference>
<proteinExistence type="inferred from homology"/>
<protein>
    <recommendedName>
        <fullName evidence="4">tRNA pseudouridine synthase A</fullName>
        <ecNumber evidence="4">5.4.99.12</ecNumber>
    </recommendedName>
    <alternativeName>
        <fullName evidence="4">tRNA pseudouridine(38-40) synthase</fullName>
    </alternativeName>
    <alternativeName>
        <fullName evidence="4">tRNA pseudouridylate synthase I</fullName>
    </alternativeName>
    <alternativeName>
        <fullName evidence="4">tRNA-uridine isomerase I</fullName>
    </alternativeName>
</protein>
<dbReference type="InterPro" id="IPR001406">
    <property type="entry name" value="PsdUridine_synth_TruA"/>
</dbReference>
<dbReference type="Gene3D" id="3.30.70.580">
    <property type="entry name" value="Pseudouridine synthase I, catalytic domain, N-terminal subdomain"/>
    <property type="match status" value="1"/>
</dbReference>
<feature type="domain" description="Pseudouridine synthase I TruA alpha/beta" evidence="8">
    <location>
        <begin position="146"/>
        <end position="253"/>
    </location>
</feature>
<dbReference type="PANTHER" id="PTHR11142">
    <property type="entry name" value="PSEUDOURIDYLATE SYNTHASE"/>
    <property type="match status" value="1"/>
</dbReference>
<gene>
    <name evidence="4 9" type="primary">truA</name>
    <name evidence="9" type="ORF">PORUE0001_0839</name>
</gene>
<comment type="caution">
    <text evidence="4">Lacks conserved residue(s) required for the propagation of feature annotation.</text>
</comment>
<dbReference type="EC" id="5.4.99.12" evidence="4"/>
<evidence type="ECO:0000256" key="2">
    <source>
        <dbReference type="ARBA" id="ARBA00022694"/>
    </source>
</evidence>
<feature type="binding site" evidence="4 6">
    <location>
        <position position="115"/>
    </location>
    <ligand>
        <name>substrate</name>
    </ligand>
</feature>
<dbReference type="InterPro" id="IPR020095">
    <property type="entry name" value="PsdUridine_synth_TruA_C"/>
</dbReference>
<evidence type="ECO:0000256" key="7">
    <source>
        <dbReference type="RuleBase" id="RU003792"/>
    </source>
</evidence>
<comment type="subunit">
    <text evidence="4">Homodimer.</text>
</comment>
<feature type="active site" description="Nucleophile" evidence="4 5">
    <location>
        <position position="56"/>
    </location>
</feature>
<feature type="domain" description="Pseudouridine synthase I TruA alpha/beta" evidence="8">
    <location>
        <begin position="13"/>
        <end position="109"/>
    </location>
</feature>
<evidence type="ECO:0000256" key="6">
    <source>
        <dbReference type="PIRSR" id="PIRSR001430-2"/>
    </source>
</evidence>
<comment type="function">
    <text evidence="4">Formation of pseudouridine at positions 38, 39 and 40 in the anticodon stem and loop of transfer RNAs.</text>
</comment>
<dbReference type="STRING" id="596327.PORUE0001_0839"/>
<dbReference type="NCBIfam" id="TIGR00071">
    <property type="entry name" value="hisT_truA"/>
    <property type="match status" value="1"/>
</dbReference>
<dbReference type="SUPFAM" id="SSF55120">
    <property type="entry name" value="Pseudouridine synthase"/>
    <property type="match status" value="1"/>
</dbReference>
<sequence length="262" mass="29632">MEAPIQRVFLEVAYDGTNYCGWQVQPRGVSVQSELERALSMLFRQPISVTGAGRTDAGVHAYSMMAHADLPIPHPPLAQIQRGLCGILRGGISVRSVTPVIPTAHARFDATSRRYHYYISACSNPFWGDYCWERRTLPDMELMNEACRHFIGEHDFTSFSKLHTQTKHNRCTVYTAHWEQVEMPGLWDAMRYEVCANRFLHGMVRTMVGTLLEVGYGQRTPDSIAELIQREDRTLAGSAAPARALFFVEATYPDSIYSLDPQ</sequence>
<dbReference type="Gene3D" id="3.30.70.660">
    <property type="entry name" value="Pseudouridine synthase I, catalytic domain, C-terminal subdomain"/>
    <property type="match status" value="1"/>
</dbReference>
<evidence type="ECO:0000313" key="10">
    <source>
        <dbReference type="Proteomes" id="UP000003303"/>
    </source>
</evidence>
<dbReference type="Pfam" id="PF01416">
    <property type="entry name" value="PseudoU_synth_1"/>
    <property type="match status" value="2"/>
</dbReference>
<evidence type="ECO:0000259" key="8">
    <source>
        <dbReference type="Pfam" id="PF01416"/>
    </source>
</evidence>
<dbReference type="RefSeq" id="WP_007365482.1">
    <property type="nucleotide sequence ID" value="NZ_ACLR01000170.1"/>
</dbReference>
<keyword evidence="3 4" id="KW-0413">Isomerase</keyword>
<dbReference type="Proteomes" id="UP000003303">
    <property type="component" value="Unassembled WGS sequence"/>
</dbReference>
<dbReference type="GO" id="GO:0031119">
    <property type="term" value="P:tRNA pseudouridine synthesis"/>
    <property type="evidence" value="ECO:0007669"/>
    <property type="project" value="UniProtKB-UniRule"/>
</dbReference>
<organism evidence="9 10">
    <name type="scientific">Porphyromonas uenonis 60-3</name>
    <dbReference type="NCBI Taxonomy" id="596327"/>
    <lineage>
        <taxon>Bacteria</taxon>
        <taxon>Pseudomonadati</taxon>
        <taxon>Bacteroidota</taxon>
        <taxon>Bacteroidia</taxon>
        <taxon>Bacteroidales</taxon>
        <taxon>Porphyromonadaceae</taxon>
        <taxon>Porphyromonas</taxon>
    </lineage>
</organism>
<comment type="catalytic activity">
    <reaction evidence="4 7">
        <text>uridine(38/39/40) in tRNA = pseudouridine(38/39/40) in tRNA</text>
        <dbReference type="Rhea" id="RHEA:22376"/>
        <dbReference type="Rhea" id="RHEA-COMP:10085"/>
        <dbReference type="Rhea" id="RHEA-COMP:10087"/>
        <dbReference type="ChEBI" id="CHEBI:65314"/>
        <dbReference type="ChEBI" id="CHEBI:65315"/>
        <dbReference type="EC" id="5.4.99.12"/>
    </reaction>
</comment>
<dbReference type="PIRSF" id="PIRSF001430">
    <property type="entry name" value="tRNA_psdUrid_synth"/>
    <property type="match status" value="1"/>
</dbReference>
<dbReference type="OrthoDB" id="9811823at2"/>
<dbReference type="FunFam" id="3.30.70.580:FF:000001">
    <property type="entry name" value="tRNA pseudouridine synthase A"/>
    <property type="match status" value="1"/>
</dbReference>
<dbReference type="PANTHER" id="PTHR11142:SF0">
    <property type="entry name" value="TRNA PSEUDOURIDINE SYNTHASE-LIKE 1"/>
    <property type="match status" value="1"/>
</dbReference>
<evidence type="ECO:0000256" key="3">
    <source>
        <dbReference type="ARBA" id="ARBA00023235"/>
    </source>
</evidence>
<dbReference type="GO" id="GO:0160147">
    <property type="term" value="F:tRNA pseudouridine(38-40) synthase activity"/>
    <property type="evidence" value="ECO:0007669"/>
    <property type="project" value="UniProtKB-EC"/>
</dbReference>
<evidence type="ECO:0000313" key="9">
    <source>
        <dbReference type="EMBL" id="EEK16683.1"/>
    </source>
</evidence>
<dbReference type="eggNOG" id="COG0101">
    <property type="taxonomic scope" value="Bacteria"/>
</dbReference>
<comment type="similarity">
    <text evidence="1 4 7">Belongs to the tRNA pseudouridine synthase TruA family.</text>
</comment>
<name>C2MC62_9PORP</name>
<dbReference type="InterPro" id="IPR020097">
    <property type="entry name" value="PsdUridine_synth_TruA_a/b_dom"/>
</dbReference>